<evidence type="ECO:0000256" key="10">
    <source>
        <dbReference type="ARBA" id="ARBA00044662"/>
    </source>
</evidence>
<feature type="transmembrane region" description="Helical" evidence="14">
    <location>
        <begin position="36"/>
        <end position="59"/>
    </location>
</feature>
<comment type="catalytic activity">
    <reaction evidence="10">
        <text>D-mannose(out) = D-mannose(in)</text>
        <dbReference type="Rhea" id="RHEA:78391"/>
        <dbReference type="ChEBI" id="CHEBI:4208"/>
    </reaction>
    <physiologicalReaction direction="left-to-right" evidence="10">
        <dbReference type="Rhea" id="RHEA:78392"/>
    </physiologicalReaction>
</comment>
<evidence type="ECO:0000256" key="9">
    <source>
        <dbReference type="ARBA" id="ARBA00044656"/>
    </source>
</evidence>
<feature type="signal peptide" evidence="15">
    <location>
        <begin position="1"/>
        <end position="18"/>
    </location>
</feature>
<evidence type="ECO:0000256" key="1">
    <source>
        <dbReference type="ARBA" id="ARBA00004141"/>
    </source>
</evidence>
<comment type="catalytic activity">
    <reaction evidence="12">
        <text>D-fructose(out) = D-fructose(in)</text>
        <dbReference type="Rhea" id="RHEA:60372"/>
        <dbReference type="ChEBI" id="CHEBI:37721"/>
    </reaction>
    <physiologicalReaction direction="left-to-right" evidence="12">
        <dbReference type="Rhea" id="RHEA:60373"/>
    </physiologicalReaction>
</comment>
<reference evidence="17" key="1">
    <citation type="submission" date="2021-01" db="EMBL/GenBank/DDBJ databases">
        <authorList>
            <person name="Corre E."/>
            <person name="Pelletier E."/>
            <person name="Niang G."/>
            <person name="Scheremetjew M."/>
            <person name="Finn R."/>
            <person name="Kale V."/>
            <person name="Holt S."/>
            <person name="Cochrane G."/>
            <person name="Meng A."/>
            <person name="Brown T."/>
            <person name="Cohen L."/>
        </authorList>
    </citation>
    <scope>NUCLEOTIDE SEQUENCE</scope>
    <source>
        <strain evidence="17">CCAP1064/1</strain>
    </source>
</reference>
<sequence>MSMICVGLLLLCVMFGYSNNYDENDYDPSPAAKAVSVAGTLGVVIGYATSFGPLTWLLTSEMFPSETRGRALGMSTVITYACAAMVSYTFLSLQETFQNPAMPFGVYLVLTLGAAVLVYFGIPETNTKSPDDIQRCMTDMVLWKYFSGGGTASSRQPRQSSLELQDLSKGVVC</sequence>
<evidence type="ECO:0000256" key="13">
    <source>
        <dbReference type="ARBA" id="ARBA00044780"/>
    </source>
</evidence>
<evidence type="ECO:0000256" key="5">
    <source>
        <dbReference type="ARBA" id="ARBA00022989"/>
    </source>
</evidence>
<evidence type="ECO:0000256" key="8">
    <source>
        <dbReference type="ARBA" id="ARBA00044648"/>
    </source>
</evidence>
<dbReference type="GO" id="GO:0022857">
    <property type="term" value="F:transmembrane transporter activity"/>
    <property type="evidence" value="ECO:0007669"/>
    <property type="project" value="InterPro"/>
</dbReference>
<keyword evidence="5 14" id="KW-1133">Transmembrane helix</keyword>
<keyword evidence="15" id="KW-0732">Signal</keyword>
<proteinExistence type="predicted"/>
<organism evidence="17">
    <name type="scientific">Proboscia inermis</name>
    <dbReference type="NCBI Taxonomy" id="420281"/>
    <lineage>
        <taxon>Eukaryota</taxon>
        <taxon>Sar</taxon>
        <taxon>Stramenopiles</taxon>
        <taxon>Ochrophyta</taxon>
        <taxon>Bacillariophyta</taxon>
        <taxon>Coscinodiscophyceae</taxon>
        <taxon>Rhizosoleniophycidae</taxon>
        <taxon>Rhizosoleniales</taxon>
        <taxon>Rhizosoleniaceae</taxon>
        <taxon>Proboscia</taxon>
    </lineage>
</organism>
<dbReference type="GO" id="GO:0016020">
    <property type="term" value="C:membrane"/>
    <property type="evidence" value="ECO:0007669"/>
    <property type="project" value="UniProtKB-SubCell"/>
</dbReference>
<dbReference type="InterPro" id="IPR036259">
    <property type="entry name" value="MFS_trans_sf"/>
</dbReference>
<accession>A0A7S0BZJ5</accession>
<keyword evidence="3" id="KW-0813">Transport</keyword>
<dbReference type="PANTHER" id="PTHR48020:SF12">
    <property type="entry name" value="PROTON MYO-INOSITOL COTRANSPORTER"/>
    <property type="match status" value="1"/>
</dbReference>
<evidence type="ECO:0000256" key="7">
    <source>
        <dbReference type="ARBA" id="ARBA00044637"/>
    </source>
</evidence>
<dbReference type="PANTHER" id="PTHR48020">
    <property type="entry name" value="PROTON MYO-INOSITOL COTRANSPORTER"/>
    <property type="match status" value="1"/>
</dbReference>
<dbReference type="InterPro" id="IPR020846">
    <property type="entry name" value="MFS_dom"/>
</dbReference>
<evidence type="ECO:0000313" key="17">
    <source>
        <dbReference type="EMBL" id="CAD8408087.1"/>
    </source>
</evidence>
<evidence type="ECO:0000259" key="16">
    <source>
        <dbReference type="PROSITE" id="PS50850"/>
    </source>
</evidence>
<comment type="subcellular location">
    <subcellularLocation>
        <location evidence="1">Membrane</location>
        <topology evidence="1">Multi-pass membrane protein</topology>
    </subcellularLocation>
</comment>
<dbReference type="SUPFAM" id="SSF103473">
    <property type="entry name" value="MFS general substrate transporter"/>
    <property type="match status" value="1"/>
</dbReference>
<feature type="transmembrane region" description="Helical" evidence="14">
    <location>
        <begin position="104"/>
        <end position="122"/>
    </location>
</feature>
<dbReference type="EMBL" id="HBEL01008812">
    <property type="protein sequence ID" value="CAD8408087.1"/>
    <property type="molecule type" value="Transcribed_RNA"/>
</dbReference>
<evidence type="ECO:0000256" key="12">
    <source>
        <dbReference type="ARBA" id="ARBA00044710"/>
    </source>
</evidence>
<dbReference type="PROSITE" id="PS50850">
    <property type="entry name" value="MFS"/>
    <property type="match status" value="1"/>
</dbReference>
<dbReference type="AlphaFoldDB" id="A0A7S0BZJ5"/>
<gene>
    <name evidence="17" type="ORF">PINE0816_LOCUS4207</name>
</gene>
<comment type="catalytic activity">
    <reaction evidence="9">
        <text>D-xylose(out) = D-xylose(in)</text>
        <dbReference type="Rhea" id="RHEA:78427"/>
        <dbReference type="ChEBI" id="CHEBI:53455"/>
    </reaction>
    <physiologicalReaction direction="left-to-right" evidence="9">
        <dbReference type="Rhea" id="RHEA:78428"/>
    </physiologicalReaction>
</comment>
<dbReference type="Pfam" id="PF00083">
    <property type="entry name" value="Sugar_tr"/>
    <property type="match status" value="1"/>
</dbReference>
<feature type="chain" id="PRO_5030890026" description="Hexose transporter 1" evidence="15">
    <location>
        <begin position="19"/>
        <end position="173"/>
    </location>
</feature>
<evidence type="ECO:0000256" key="2">
    <source>
        <dbReference type="ARBA" id="ARBA00011738"/>
    </source>
</evidence>
<dbReference type="PRINTS" id="PR00171">
    <property type="entry name" value="SUGRTRNSPORT"/>
</dbReference>
<comment type="catalytic activity">
    <reaction evidence="11">
        <text>D-glucosamine(out) = D-glucosamine(in)</text>
        <dbReference type="Rhea" id="RHEA:78423"/>
        <dbReference type="ChEBI" id="CHEBI:58723"/>
    </reaction>
    <physiologicalReaction direction="left-to-right" evidence="11">
        <dbReference type="Rhea" id="RHEA:78424"/>
    </physiologicalReaction>
</comment>
<dbReference type="InterPro" id="IPR005828">
    <property type="entry name" value="MFS_sugar_transport-like"/>
</dbReference>
<protein>
    <recommendedName>
        <fullName evidence="13">Hexose transporter 1</fullName>
    </recommendedName>
</protein>
<evidence type="ECO:0000256" key="3">
    <source>
        <dbReference type="ARBA" id="ARBA00022448"/>
    </source>
</evidence>
<keyword evidence="6 14" id="KW-0472">Membrane</keyword>
<comment type="subunit">
    <text evidence="2">Homodimer.</text>
</comment>
<evidence type="ECO:0000256" key="14">
    <source>
        <dbReference type="SAM" id="Phobius"/>
    </source>
</evidence>
<evidence type="ECO:0000256" key="15">
    <source>
        <dbReference type="SAM" id="SignalP"/>
    </source>
</evidence>
<feature type="domain" description="Major facilitator superfamily (MFS) profile" evidence="16">
    <location>
        <begin position="1"/>
        <end position="126"/>
    </location>
</feature>
<dbReference type="InterPro" id="IPR003663">
    <property type="entry name" value="Sugar/inositol_transpt"/>
</dbReference>
<evidence type="ECO:0000256" key="4">
    <source>
        <dbReference type="ARBA" id="ARBA00022692"/>
    </source>
</evidence>
<comment type="catalytic activity">
    <reaction evidence="8">
        <text>D-glucose(out) = D-glucose(in)</text>
        <dbReference type="Rhea" id="RHEA:60376"/>
        <dbReference type="ChEBI" id="CHEBI:4167"/>
    </reaction>
    <physiologicalReaction direction="left-to-right" evidence="8">
        <dbReference type="Rhea" id="RHEA:60377"/>
    </physiologicalReaction>
</comment>
<keyword evidence="4 14" id="KW-0812">Transmembrane</keyword>
<feature type="transmembrane region" description="Helical" evidence="14">
    <location>
        <begin position="71"/>
        <end position="92"/>
    </location>
</feature>
<name>A0A7S0BZJ5_9STRA</name>
<dbReference type="Gene3D" id="1.20.1250.20">
    <property type="entry name" value="MFS general substrate transporter like domains"/>
    <property type="match status" value="1"/>
</dbReference>
<evidence type="ECO:0000256" key="6">
    <source>
        <dbReference type="ARBA" id="ARBA00023136"/>
    </source>
</evidence>
<evidence type="ECO:0000256" key="11">
    <source>
        <dbReference type="ARBA" id="ARBA00044668"/>
    </source>
</evidence>
<dbReference type="InterPro" id="IPR050814">
    <property type="entry name" value="Myo-inositol_Transporter"/>
</dbReference>
<comment type="catalytic activity">
    <reaction evidence="7">
        <text>D-galactose(in) = D-galactose(out)</text>
        <dbReference type="Rhea" id="RHEA:34915"/>
        <dbReference type="ChEBI" id="CHEBI:4139"/>
    </reaction>
    <physiologicalReaction direction="right-to-left" evidence="7">
        <dbReference type="Rhea" id="RHEA:34917"/>
    </physiologicalReaction>
</comment>